<protein>
    <submittedName>
        <fullName evidence="2">Uncharacterized protein</fullName>
    </submittedName>
</protein>
<feature type="non-terminal residue" evidence="2">
    <location>
        <position position="252"/>
    </location>
</feature>
<accession>K0RCY2</accession>
<name>K0RCY2_THAOC</name>
<evidence type="ECO:0000313" key="3">
    <source>
        <dbReference type="Proteomes" id="UP000266841"/>
    </source>
</evidence>
<proteinExistence type="predicted"/>
<dbReference type="AlphaFoldDB" id="K0RCY2"/>
<organism evidence="2 3">
    <name type="scientific">Thalassiosira oceanica</name>
    <name type="common">Marine diatom</name>
    <dbReference type="NCBI Taxonomy" id="159749"/>
    <lineage>
        <taxon>Eukaryota</taxon>
        <taxon>Sar</taxon>
        <taxon>Stramenopiles</taxon>
        <taxon>Ochrophyta</taxon>
        <taxon>Bacillariophyta</taxon>
        <taxon>Coscinodiscophyceae</taxon>
        <taxon>Thalassiosirophycidae</taxon>
        <taxon>Thalassiosirales</taxon>
        <taxon>Thalassiosiraceae</taxon>
        <taxon>Thalassiosira</taxon>
    </lineage>
</organism>
<feature type="region of interest" description="Disordered" evidence="1">
    <location>
        <begin position="1"/>
        <end position="100"/>
    </location>
</feature>
<gene>
    <name evidence="2" type="ORF">THAOC_29816</name>
</gene>
<comment type="caution">
    <text evidence="2">The sequence shown here is derived from an EMBL/GenBank/DDBJ whole genome shotgun (WGS) entry which is preliminary data.</text>
</comment>
<evidence type="ECO:0000256" key="1">
    <source>
        <dbReference type="SAM" id="MobiDB-lite"/>
    </source>
</evidence>
<dbReference type="EMBL" id="AGNL01042312">
    <property type="protein sequence ID" value="EJK51050.1"/>
    <property type="molecule type" value="Genomic_DNA"/>
</dbReference>
<keyword evidence="3" id="KW-1185">Reference proteome</keyword>
<feature type="compositionally biased region" description="Low complexity" evidence="1">
    <location>
        <begin position="41"/>
        <end position="50"/>
    </location>
</feature>
<evidence type="ECO:0000313" key="2">
    <source>
        <dbReference type="EMBL" id="EJK51050.1"/>
    </source>
</evidence>
<dbReference type="Proteomes" id="UP000266841">
    <property type="component" value="Unassembled WGS sequence"/>
</dbReference>
<reference evidence="2 3" key="1">
    <citation type="journal article" date="2012" name="Genome Biol.">
        <title>Genome and low-iron response of an oceanic diatom adapted to chronic iron limitation.</title>
        <authorList>
            <person name="Lommer M."/>
            <person name="Specht M."/>
            <person name="Roy A.S."/>
            <person name="Kraemer L."/>
            <person name="Andreson R."/>
            <person name="Gutowska M.A."/>
            <person name="Wolf J."/>
            <person name="Bergner S.V."/>
            <person name="Schilhabel M.B."/>
            <person name="Klostermeier U.C."/>
            <person name="Beiko R.G."/>
            <person name="Rosenstiel P."/>
            <person name="Hippler M."/>
            <person name="Laroche J."/>
        </authorList>
    </citation>
    <scope>NUCLEOTIDE SEQUENCE [LARGE SCALE GENOMIC DNA]</scope>
    <source>
        <strain evidence="2 3">CCMP1005</strain>
    </source>
</reference>
<sequence length="252" mass="27115">MRVRDEPVLSPVPPGARLLRWEFAGPPAGRPRSRRGGQGSRGSFSGGESRSMIRIAPAPSPRRKGPRRASLAPPRDCRPTGPRRPPVTKNSRGPTWPAAGGGVHGGIWIRAVDGRSRELEIYGLVADGGGSRLVQEGIDVPSVLASVPGADDALQRQSADDRCMWDLVSAIRVGISYVGSSSSLAYDTNPRGLPPCHSSIRRKAVMPNHSSERFLRDLTRDPSGVRGHWARRGRGEAAPVELVEARPRGSHM</sequence>